<dbReference type="AlphaFoldDB" id="A0A1E7YZ52"/>
<dbReference type="Proteomes" id="UP000243534">
    <property type="component" value="Unassembled WGS sequence"/>
</dbReference>
<proteinExistence type="predicted"/>
<sequence length="203" mass="22593">MGSAFMSDSYNEKTAEDQKNRDRFFVTHRINRFGERLKSAMEAKGISSNVKMGETCGMSDTVIRNYLIGKTYPTLDRLSTLAYVVERSPAWLLSEIDDVSEPHLESEYKTDAGNNYHANQEGGVLQLLNETQKALLSDAILNYGVSGIISALNGMSAIDEFLRIPESDRERVLRLYKQIKEGDSEGDQEPAPGDPLANHQQAG</sequence>
<evidence type="ECO:0000313" key="6">
    <source>
        <dbReference type="Proteomes" id="UP000244334"/>
    </source>
</evidence>
<dbReference type="GO" id="GO:0003677">
    <property type="term" value="F:DNA binding"/>
    <property type="evidence" value="ECO:0007669"/>
    <property type="project" value="InterPro"/>
</dbReference>
<evidence type="ECO:0000259" key="2">
    <source>
        <dbReference type="PROSITE" id="PS50943"/>
    </source>
</evidence>
<dbReference type="CDD" id="cd00093">
    <property type="entry name" value="HTH_XRE"/>
    <property type="match status" value="1"/>
</dbReference>
<dbReference type="RefSeq" id="WP_070135310.1">
    <property type="nucleotide sequence ID" value="NZ_LJAM02000061.1"/>
</dbReference>
<dbReference type="SUPFAM" id="SSF47413">
    <property type="entry name" value="lambda repressor-like DNA-binding domains"/>
    <property type="match status" value="1"/>
</dbReference>
<dbReference type="SMART" id="SM00530">
    <property type="entry name" value="HTH_XRE"/>
    <property type="match status" value="1"/>
</dbReference>
<dbReference type="PROSITE" id="PS50943">
    <property type="entry name" value="HTH_CROC1"/>
    <property type="match status" value="1"/>
</dbReference>
<protein>
    <recommendedName>
        <fullName evidence="2">HTH cro/C1-type domain-containing protein</fullName>
    </recommendedName>
</protein>
<evidence type="ECO:0000313" key="5">
    <source>
        <dbReference type="Proteomes" id="UP000243534"/>
    </source>
</evidence>
<keyword evidence="6" id="KW-1185">Reference proteome</keyword>
<gene>
    <name evidence="4" type="ORF">ACZ87_01038</name>
    <name evidence="3" type="ORF">BBW68_12255</name>
</gene>
<evidence type="ECO:0000313" key="3">
    <source>
        <dbReference type="EMBL" id="OFC61618.1"/>
    </source>
</evidence>
<dbReference type="EMBL" id="LJAM02000061">
    <property type="protein sequence ID" value="RAP72138.1"/>
    <property type="molecule type" value="Genomic_DNA"/>
</dbReference>
<accession>A0A1E7YZ52</accession>
<reference evidence="3 5" key="1">
    <citation type="submission" date="2016-07" db="EMBL/GenBank/DDBJ databases">
        <authorList>
            <person name="Yuval B."/>
        </authorList>
    </citation>
    <scope>NUCLEOTIDE SEQUENCE [LARGE SCALE GENOMIC DNA]</scope>
    <source>
        <strain evidence="3 5">IL</strain>
    </source>
</reference>
<dbReference type="InterPro" id="IPR001387">
    <property type="entry name" value="Cro/C1-type_HTH"/>
</dbReference>
<evidence type="ECO:0000313" key="4">
    <source>
        <dbReference type="EMBL" id="RAP72138.1"/>
    </source>
</evidence>
<dbReference type="InterPro" id="IPR010982">
    <property type="entry name" value="Lambda_DNA-bd_dom_sf"/>
</dbReference>
<reference evidence="4 6" key="2">
    <citation type="submission" date="2018-04" db="EMBL/GenBank/DDBJ databases">
        <title>Genomes of the Obligate Erwinia dacicola and Facultative Enterobacter sp. OLF Endosymbionts of the Olive Fruit fly, Bactrocera oleae.</title>
        <authorList>
            <person name="Estes A.M."/>
            <person name="Hearn D.J."/>
            <person name="Agarwal S."/>
            <person name="Pierson E.A."/>
            <person name="Dunning-Hotopp J.C."/>
        </authorList>
    </citation>
    <scope>NUCLEOTIDE SEQUENCE [LARGE SCALE GENOMIC DNA]</scope>
    <source>
        <strain evidence="4 6">Oroville</strain>
    </source>
</reference>
<dbReference type="EMBL" id="MAYS01000367">
    <property type="protein sequence ID" value="OFC61618.1"/>
    <property type="molecule type" value="Genomic_DNA"/>
</dbReference>
<comment type="caution">
    <text evidence="3">The sequence shown here is derived from an EMBL/GenBank/DDBJ whole genome shotgun (WGS) entry which is preliminary data.</text>
</comment>
<evidence type="ECO:0000256" key="1">
    <source>
        <dbReference type="SAM" id="MobiDB-lite"/>
    </source>
</evidence>
<dbReference type="Proteomes" id="UP000244334">
    <property type="component" value="Unassembled WGS sequence"/>
</dbReference>
<dbReference type="Gene3D" id="1.10.260.40">
    <property type="entry name" value="lambda repressor-like DNA-binding domains"/>
    <property type="match status" value="1"/>
</dbReference>
<name>A0A1E7YZ52_9GAMM</name>
<organism evidence="3 5">
    <name type="scientific">Candidatus Erwinia dacicola</name>
    <dbReference type="NCBI Taxonomy" id="252393"/>
    <lineage>
        <taxon>Bacteria</taxon>
        <taxon>Pseudomonadati</taxon>
        <taxon>Pseudomonadota</taxon>
        <taxon>Gammaproteobacteria</taxon>
        <taxon>Enterobacterales</taxon>
        <taxon>Erwiniaceae</taxon>
        <taxon>Erwinia</taxon>
    </lineage>
</organism>
<feature type="domain" description="HTH cro/C1-type" evidence="2">
    <location>
        <begin position="37"/>
        <end position="92"/>
    </location>
</feature>
<feature type="region of interest" description="Disordered" evidence="1">
    <location>
        <begin position="178"/>
        <end position="203"/>
    </location>
</feature>